<proteinExistence type="predicted"/>
<dbReference type="EMBL" id="CAJNOI010002117">
    <property type="protein sequence ID" value="CAF1458801.1"/>
    <property type="molecule type" value="Genomic_DNA"/>
</dbReference>
<dbReference type="GO" id="GO:0008270">
    <property type="term" value="F:zinc ion binding"/>
    <property type="evidence" value="ECO:0007669"/>
    <property type="project" value="UniProtKB-KW"/>
</dbReference>
<dbReference type="Proteomes" id="UP000663832">
    <property type="component" value="Unassembled WGS sequence"/>
</dbReference>
<dbReference type="Gene3D" id="2.120.10.30">
    <property type="entry name" value="TolB, C-terminal domain"/>
    <property type="match status" value="2"/>
</dbReference>
<evidence type="ECO:0000313" key="7">
    <source>
        <dbReference type="Proteomes" id="UP000663832"/>
    </source>
</evidence>
<feature type="repeat" description="NHL" evidence="2">
    <location>
        <begin position="211"/>
        <end position="247"/>
    </location>
</feature>
<dbReference type="AlphaFoldDB" id="A0A815Y621"/>
<name>A0A815Y621_9BILA</name>
<dbReference type="PANTHER" id="PTHR24104">
    <property type="entry name" value="E3 UBIQUITIN-PROTEIN LIGASE NHLRC1-RELATED"/>
    <property type="match status" value="1"/>
</dbReference>
<evidence type="ECO:0000313" key="6">
    <source>
        <dbReference type="EMBL" id="CAF1566092.1"/>
    </source>
</evidence>
<accession>A0A815Y621</accession>
<dbReference type="OrthoDB" id="28293at2759"/>
<evidence type="ECO:0000256" key="2">
    <source>
        <dbReference type="PROSITE-ProRule" id="PRU00504"/>
    </source>
</evidence>
<dbReference type="EMBL" id="CAJNOM010000797">
    <property type="protein sequence ID" value="CAF1563832.1"/>
    <property type="molecule type" value="Genomic_DNA"/>
</dbReference>
<dbReference type="InterPro" id="IPR050952">
    <property type="entry name" value="TRIM-NHL_E3_ligases"/>
</dbReference>
<evidence type="ECO:0008006" key="8">
    <source>
        <dbReference type="Google" id="ProtNLM"/>
    </source>
</evidence>
<evidence type="ECO:0000256" key="1">
    <source>
        <dbReference type="ARBA" id="ARBA00022737"/>
    </source>
</evidence>
<dbReference type="EMBL" id="CAJNOI010002096">
    <property type="protein sequence ID" value="CAF1457568.1"/>
    <property type="molecule type" value="Genomic_DNA"/>
</dbReference>
<keyword evidence="7" id="KW-1185">Reference proteome</keyword>
<reference evidence="6" key="1">
    <citation type="submission" date="2021-02" db="EMBL/GenBank/DDBJ databases">
        <authorList>
            <person name="Nowell W R."/>
        </authorList>
    </citation>
    <scope>NUCLEOTIDE SEQUENCE</scope>
</reference>
<keyword evidence="1" id="KW-0677">Repeat</keyword>
<dbReference type="Proteomes" id="UP000663877">
    <property type="component" value="Unassembled WGS sequence"/>
</dbReference>
<evidence type="ECO:0000313" key="5">
    <source>
        <dbReference type="EMBL" id="CAF1563832.1"/>
    </source>
</evidence>
<gene>
    <name evidence="3" type="ORF">BJG266_LOCUS40796</name>
    <name evidence="4" type="ORF">BJG266_LOCUS40866</name>
    <name evidence="5" type="ORF">QVE165_LOCUS48149</name>
    <name evidence="6" type="ORF">QVE165_LOCUS48358</name>
</gene>
<sequence>MTCTQCTCAALMDNAVGWNCMTNNGTCQLISNYSSNTGYFIATINGSFSCQQLPPEPFLKISDTALTISTEKLPHRPQLRAAPHPVQLRVAPHRSQLRAAPHHAQLQAAPHRPQLLAAPHHVQPRVVLHHGQPRAVLHHLVQLQIHVSISGNLLWNTTGITILDSSQITSARGLYIDSNNTLYVTDAGVVWKLLTNATNATIAVGISQLPGSNSTQLNSPQDVYVDRYGNMYVSDFLNHRIQKYINGSADGITIAGLSGTPGFELNLLNSPARFTFDSTDTYFYVNDYGNNRTMKYLTNSTTGNNGSLVAGGDVGNNSNTSLNGPGGIDYLPSISDTLFISNLLGHSVIRWIPGASSGFFVAGVPGVAGSNSTLLNQPRGIKLDKYLNMYVVDSGNHRVQLFCANNQTAITVAGTGIAGNSTTEFNGPRGVEFDAEMNMYVTDSGNIRVQKFLKL</sequence>
<dbReference type="PROSITE" id="PS51125">
    <property type="entry name" value="NHL"/>
    <property type="match status" value="1"/>
</dbReference>
<dbReference type="EMBL" id="CAJNOM010000811">
    <property type="protein sequence ID" value="CAF1566092.1"/>
    <property type="molecule type" value="Genomic_DNA"/>
</dbReference>
<dbReference type="CDD" id="cd05819">
    <property type="entry name" value="NHL"/>
    <property type="match status" value="1"/>
</dbReference>
<comment type="caution">
    <text evidence="6">The sequence shown here is derived from an EMBL/GenBank/DDBJ whole genome shotgun (WGS) entry which is preliminary data.</text>
</comment>
<dbReference type="SUPFAM" id="SSF101898">
    <property type="entry name" value="NHL repeat"/>
    <property type="match status" value="1"/>
</dbReference>
<dbReference type="PANTHER" id="PTHR24104:SF25">
    <property type="entry name" value="PROTEIN LIN-41"/>
    <property type="match status" value="1"/>
</dbReference>
<dbReference type="InterPro" id="IPR001258">
    <property type="entry name" value="NHL_repeat"/>
</dbReference>
<organism evidence="6 7">
    <name type="scientific">Adineta steineri</name>
    <dbReference type="NCBI Taxonomy" id="433720"/>
    <lineage>
        <taxon>Eukaryota</taxon>
        <taxon>Metazoa</taxon>
        <taxon>Spiralia</taxon>
        <taxon>Gnathifera</taxon>
        <taxon>Rotifera</taxon>
        <taxon>Eurotatoria</taxon>
        <taxon>Bdelloidea</taxon>
        <taxon>Adinetida</taxon>
        <taxon>Adinetidae</taxon>
        <taxon>Adineta</taxon>
    </lineage>
</organism>
<protein>
    <recommendedName>
        <fullName evidence="8">NHL repeat containing protein-like protein</fullName>
    </recommendedName>
</protein>
<evidence type="ECO:0000313" key="4">
    <source>
        <dbReference type="EMBL" id="CAF1458801.1"/>
    </source>
</evidence>
<dbReference type="InterPro" id="IPR011042">
    <property type="entry name" value="6-blade_b-propeller_TolB-like"/>
</dbReference>
<evidence type="ECO:0000313" key="3">
    <source>
        <dbReference type="EMBL" id="CAF1457568.1"/>
    </source>
</evidence>